<evidence type="ECO:0000313" key="1">
    <source>
        <dbReference type="EMBL" id="GAI73854.1"/>
    </source>
</evidence>
<gene>
    <name evidence="1" type="ORF">S12H4_20182</name>
</gene>
<comment type="caution">
    <text evidence="1">The sequence shown here is derived from an EMBL/GenBank/DDBJ whole genome shotgun (WGS) entry which is preliminary data.</text>
</comment>
<name>X1T1A8_9ZZZZ</name>
<evidence type="ECO:0008006" key="2">
    <source>
        <dbReference type="Google" id="ProtNLM"/>
    </source>
</evidence>
<proteinExistence type="predicted"/>
<dbReference type="Pfam" id="PF13589">
    <property type="entry name" value="HATPase_c_3"/>
    <property type="match status" value="1"/>
</dbReference>
<dbReference type="Gene3D" id="3.30.565.10">
    <property type="entry name" value="Histidine kinase-like ATPase, C-terminal domain"/>
    <property type="match status" value="1"/>
</dbReference>
<sequence>MTNKHVFRSRARLIHQLGDQLIRNESVAMLEIVKNSYDADASKVIISMKNLDRPKDGQIVIEDDGTGMDYALVRDIWLQLGNDYKRKLFLK</sequence>
<accession>X1T1A8</accession>
<protein>
    <recommendedName>
        <fullName evidence="2">Histidine kinase/HSP90-like ATPase domain-containing protein</fullName>
    </recommendedName>
</protein>
<feature type="non-terminal residue" evidence="1">
    <location>
        <position position="91"/>
    </location>
</feature>
<dbReference type="InterPro" id="IPR036890">
    <property type="entry name" value="HATPase_C_sf"/>
</dbReference>
<reference evidence="1" key="1">
    <citation type="journal article" date="2014" name="Front. Microbiol.">
        <title>High frequency of phylogenetically diverse reductive dehalogenase-homologous genes in deep subseafloor sedimentary metagenomes.</title>
        <authorList>
            <person name="Kawai M."/>
            <person name="Futagami T."/>
            <person name="Toyoda A."/>
            <person name="Takaki Y."/>
            <person name="Nishi S."/>
            <person name="Hori S."/>
            <person name="Arai W."/>
            <person name="Tsubouchi T."/>
            <person name="Morono Y."/>
            <person name="Uchiyama I."/>
            <person name="Ito T."/>
            <person name="Fujiyama A."/>
            <person name="Inagaki F."/>
            <person name="Takami H."/>
        </authorList>
    </citation>
    <scope>NUCLEOTIDE SEQUENCE</scope>
    <source>
        <strain evidence="1">Expedition CK06-06</strain>
    </source>
</reference>
<dbReference type="SUPFAM" id="SSF55874">
    <property type="entry name" value="ATPase domain of HSP90 chaperone/DNA topoisomerase II/histidine kinase"/>
    <property type="match status" value="1"/>
</dbReference>
<dbReference type="EMBL" id="BARW01010191">
    <property type="protein sequence ID" value="GAI73854.1"/>
    <property type="molecule type" value="Genomic_DNA"/>
</dbReference>
<organism evidence="1">
    <name type="scientific">marine sediment metagenome</name>
    <dbReference type="NCBI Taxonomy" id="412755"/>
    <lineage>
        <taxon>unclassified sequences</taxon>
        <taxon>metagenomes</taxon>
        <taxon>ecological metagenomes</taxon>
    </lineage>
</organism>
<dbReference type="AlphaFoldDB" id="X1T1A8"/>